<dbReference type="AlphaFoldDB" id="A0A1F5ZG83"/>
<organism evidence="1 2">
    <name type="scientific">Candidatus Gottesmanbacteria bacterium RBG_13_45_10</name>
    <dbReference type="NCBI Taxonomy" id="1798370"/>
    <lineage>
        <taxon>Bacteria</taxon>
        <taxon>Candidatus Gottesmaniibacteriota</taxon>
    </lineage>
</organism>
<evidence type="ECO:0000313" key="2">
    <source>
        <dbReference type="Proteomes" id="UP000177268"/>
    </source>
</evidence>
<dbReference type="EMBL" id="MFIZ01000028">
    <property type="protein sequence ID" value="OGG11450.1"/>
    <property type="molecule type" value="Genomic_DNA"/>
</dbReference>
<protein>
    <submittedName>
        <fullName evidence="1">Uncharacterized protein</fullName>
    </submittedName>
</protein>
<evidence type="ECO:0000313" key="1">
    <source>
        <dbReference type="EMBL" id="OGG11450.1"/>
    </source>
</evidence>
<gene>
    <name evidence="1" type="ORF">A2Z00_05735</name>
</gene>
<reference evidence="1 2" key="1">
    <citation type="journal article" date="2016" name="Nat. Commun.">
        <title>Thousands of microbial genomes shed light on interconnected biogeochemical processes in an aquifer system.</title>
        <authorList>
            <person name="Anantharaman K."/>
            <person name="Brown C.T."/>
            <person name="Hug L.A."/>
            <person name="Sharon I."/>
            <person name="Castelle C.J."/>
            <person name="Probst A.J."/>
            <person name="Thomas B.C."/>
            <person name="Singh A."/>
            <person name="Wilkins M.J."/>
            <person name="Karaoz U."/>
            <person name="Brodie E.L."/>
            <person name="Williams K.H."/>
            <person name="Hubbard S.S."/>
            <person name="Banfield J.F."/>
        </authorList>
    </citation>
    <scope>NUCLEOTIDE SEQUENCE [LARGE SCALE GENOMIC DNA]</scope>
</reference>
<name>A0A1F5ZG83_9BACT</name>
<sequence length="94" mass="10324">MPAEQPNDVNLGLEKLKRQLKPGEIVFGNALKVVGSRGDRMYPIRAQGAEDLVAYLWTSGRFETIRLVEPTFDAAGDEIPGFAAIVAKPKPQEE</sequence>
<dbReference type="Proteomes" id="UP000177268">
    <property type="component" value="Unassembled WGS sequence"/>
</dbReference>
<comment type="caution">
    <text evidence="1">The sequence shown here is derived from an EMBL/GenBank/DDBJ whole genome shotgun (WGS) entry which is preliminary data.</text>
</comment>
<accession>A0A1F5ZG83</accession>
<proteinExistence type="predicted"/>